<organism evidence="1 2">
    <name type="scientific">Vaccinium darrowii</name>
    <dbReference type="NCBI Taxonomy" id="229202"/>
    <lineage>
        <taxon>Eukaryota</taxon>
        <taxon>Viridiplantae</taxon>
        <taxon>Streptophyta</taxon>
        <taxon>Embryophyta</taxon>
        <taxon>Tracheophyta</taxon>
        <taxon>Spermatophyta</taxon>
        <taxon>Magnoliopsida</taxon>
        <taxon>eudicotyledons</taxon>
        <taxon>Gunneridae</taxon>
        <taxon>Pentapetalae</taxon>
        <taxon>asterids</taxon>
        <taxon>Ericales</taxon>
        <taxon>Ericaceae</taxon>
        <taxon>Vaccinioideae</taxon>
        <taxon>Vaccinieae</taxon>
        <taxon>Vaccinium</taxon>
    </lineage>
</organism>
<evidence type="ECO:0000313" key="1">
    <source>
        <dbReference type="EMBL" id="KAH7837167.1"/>
    </source>
</evidence>
<dbReference type="EMBL" id="CM037156">
    <property type="protein sequence ID" value="KAH7837167.1"/>
    <property type="molecule type" value="Genomic_DNA"/>
</dbReference>
<reference evidence="1 2" key="1">
    <citation type="journal article" date="2021" name="Hortic Res">
        <title>High-quality reference genome and annotation aids understanding of berry development for evergreen blueberry (Vaccinium darrowii).</title>
        <authorList>
            <person name="Yu J."/>
            <person name="Hulse-Kemp A.M."/>
            <person name="Babiker E."/>
            <person name="Staton M."/>
        </authorList>
    </citation>
    <scope>NUCLEOTIDE SEQUENCE [LARGE SCALE GENOMIC DNA]</scope>
    <source>
        <strain evidence="2">cv. NJ 8807/NJ 8810</strain>
        <tissue evidence="1">Young leaf</tissue>
    </source>
</reference>
<comment type="caution">
    <text evidence="1">The sequence shown here is derived from an EMBL/GenBank/DDBJ whole genome shotgun (WGS) entry which is preliminary data.</text>
</comment>
<keyword evidence="2" id="KW-1185">Reference proteome</keyword>
<protein>
    <submittedName>
        <fullName evidence="1">Uncharacterized protein</fullName>
    </submittedName>
</protein>
<name>A0ACB7X8S5_9ERIC</name>
<dbReference type="Proteomes" id="UP000828048">
    <property type="component" value="Chromosome 6"/>
</dbReference>
<gene>
    <name evidence="1" type="ORF">Vadar_010444</name>
</gene>
<accession>A0ACB7X8S5</accession>
<sequence length="115" mass="12410">MVVARGEKIGKDSFKAGYLKKLEGMLVVALPGTEIRAYPHISPQKPPKKKPKVSETLMARLPNFANKLVSSLEMSNSTLEKLEGRMGYAHDLSAKRSAVNAVGEASNHDCGDGQS</sequence>
<proteinExistence type="predicted"/>
<evidence type="ECO:0000313" key="2">
    <source>
        <dbReference type="Proteomes" id="UP000828048"/>
    </source>
</evidence>